<keyword evidence="1 4" id="KW-0238">DNA-binding</keyword>
<dbReference type="CDD" id="cd00086">
    <property type="entry name" value="homeodomain"/>
    <property type="match status" value="1"/>
</dbReference>
<dbReference type="SMART" id="SM00389">
    <property type="entry name" value="HOX"/>
    <property type="match status" value="1"/>
</dbReference>
<evidence type="ECO:0000256" key="5">
    <source>
        <dbReference type="RuleBase" id="RU000682"/>
    </source>
</evidence>
<dbReference type="InterPro" id="IPR020479">
    <property type="entry name" value="HD_metazoa"/>
</dbReference>
<organism evidence="8 10">
    <name type="scientific">Didymodactylos carnosus</name>
    <dbReference type="NCBI Taxonomy" id="1234261"/>
    <lineage>
        <taxon>Eukaryota</taxon>
        <taxon>Metazoa</taxon>
        <taxon>Spiralia</taxon>
        <taxon>Gnathifera</taxon>
        <taxon>Rotifera</taxon>
        <taxon>Eurotatoria</taxon>
        <taxon>Bdelloidea</taxon>
        <taxon>Philodinida</taxon>
        <taxon>Philodinidae</taxon>
        <taxon>Didymodactylos</taxon>
    </lineage>
</organism>
<evidence type="ECO:0000313" key="8">
    <source>
        <dbReference type="EMBL" id="CAF0927423.1"/>
    </source>
</evidence>
<dbReference type="EMBL" id="CAJNOQ010001918">
    <property type="protein sequence ID" value="CAF0927423.1"/>
    <property type="molecule type" value="Genomic_DNA"/>
</dbReference>
<feature type="compositionally biased region" description="Low complexity" evidence="6">
    <location>
        <begin position="484"/>
        <end position="496"/>
    </location>
</feature>
<feature type="region of interest" description="Disordered" evidence="6">
    <location>
        <begin position="95"/>
        <end position="129"/>
    </location>
</feature>
<name>A0A814BES0_9BILA</name>
<dbReference type="Proteomes" id="UP000663829">
    <property type="component" value="Unassembled WGS sequence"/>
</dbReference>
<sequence>MSQRLVSATQIMVLYNLDNPHAPKRIRTAYTNKQLLELEKEFHYSKYLCRPRRVEIASTLLLSERQVKVWFQNRRMKYKRQLMLQDPKLTEVELEELTRGEEEEEEDSNNNDDKGDDIENSKSNDISDEKLMLNKQQETSETEKLQCGPLKKRKKRNRCTFKNCGKANAVEWSTVDEEMNNLTSTEVLIDAKMAPDTISTKVLFEDTNVPLNSTTVKDDQIKEESAIEMGMNNNGSTHDNVTMPWNNNPANDLYFDHPNDVTPNVSVMMVNDQQPPSYIYSKSSASSKSTPAYAEQVVARRSSCIKLEHTLTTVCPIDDSRQQPDIANTSCNWSTNMTTPSLDNYFNKTQCDQVNCFCNYNNNTTFVPTDDTFVNSQYVTNSSNDFPSWMNGNSFYNHQQQPYVLPQKTSSLPYPQLSNSCYSSQPVQHNMTVNVPVVTNFQLNVNTHVPSQPPPPLTYPSTNSNVYPSQKYILSPYSNSGTFSNSQYNNQSQKQQTPHSYRTQTQPPPPPSSTFVTKKYNHLSYNTNRHMQKTFHREQPSHLRSWSSSLNYVCRDEYPMNVTSSTYTGNHQSSAMMENIYHQL</sequence>
<evidence type="ECO:0000256" key="3">
    <source>
        <dbReference type="ARBA" id="ARBA00023242"/>
    </source>
</evidence>
<evidence type="ECO:0000256" key="4">
    <source>
        <dbReference type="PROSITE-ProRule" id="PRU00108"/>
    </source>
</evidence>
<dbReference type="EMBL" id="CAJOBC010001918">
    <property type="protein sequence ID" value="CAF3705852.1"/>
    <property type="molecule type" value="Genomic_DNA"/>
</dbReference>
<comment type="subcellular location">
    <subcellularLocation>
        <location evidence="4 5">Nucleus</location>
    </subcellularLocation>
</comment>
<proteinExistence type="predicted"/>
<dbReference type="PANTHER" id="PTHR45664:SF12">
    <property type="entry name" value="PANCREAS_DUODENUM HOMEOBOX PROTEIN 1"/>
    <property type="match status" value="1"/>
</dbReference>
<dbReference type="InterPro" id="IPR001356">
    <property type="entry name" value="HD"/>
</dbReference>
<dbReference type="PRINTS" id="PR00024">
    <property type="entry name" value="HOMEOBOX"/>
</dbReference>
<dbReference type="Proteomes" id="UP000681722">
    <property type="component" value="Unassembled WGS sequence"/>
</dbReference>
<dbReference type="GO" id="GO:0045944">
    <property type="term" value="P:positive regulation of transcription by RNA polymerase II"/>
    <property type="evidence" value="ECO:0007669"/>
    <property type="project" value="UniProtKB-ARBA"/>
</dbReference>
<feature type="domain" description="Homeobox" evidence="7">
    <location>
        <begin position="21"/>
        <end position="81"/>
    </location>
</feature>
<keyword evidence="3 4" id="KW-0539">Nucleus</keyword>
<dbReference type="PANTHER" id="PTHR45664">
    <property type="entry name" value="PROTEIN ZERKNUELLT 1-RELATED"/>
    <property type="match status" value="1"/>
</dbReference>
<accession>A0A814BES0</accession>
<gene>
    <name evidence="8" type="ORF">GPM918_LOCUS9995</name>
    <name evidence="9" type="ORF">SRO942_LOCUS9996</name>
</gene>
<reference evidence="8" key="1">
    <citation type="submission" date="2021-02" db="EMBL/GenBank/DDBJ databases">
        <authorList>
            <person name="Nowell W R."/>
        </authorList>
    </citation>
    <scope>NUCLEOTIDE SEQUENCE</scope>
</reference>
<feature type="region of interest" description="Disordered" evidence="6">
    <location>
        <begin position="478"/>
        <end position="515"/>
    </location>
</feature>
<dbReference type="GO" id="GO:0000981">
    <property type="term" value="F:DNA-binding transcription factor activity, RNA polymerase II-specific"/>
    <property type="evidence" value="ECO:0007669"/>
    <property type="project" value="InterPro"/>
</dbReference>
<evidence type="ECO:0000259" key="7">
    <source>
        <dbReference type="PROSITE" id="PS50071"/>
    </source>
</evidence>
<dbReference type="Pfam" id="PF00046">
    <property type="entry name" value="Homeodomain"/>
    <property type="match status" value="1"/>
</dbReference>
<dbReference type="PROSITE" id="PS50071">
    <property type="entry name" value="HOMEOBOX_2"/>
    <property type="match status" value="1"/>
</dbReference>
<keyword evidence="2 4" id="KW-0371">Homeobox</keyword>
<dbReference type="Gene3D" id="1.10.10.60">
    <property type="entry name" value="Homeodomain-like"/>
    <property type="match status" value="1"/>
</dbReference>
<dbReference type="InterPro" id="IPR017970">
    <property type="entry name" value="Homeobox_CS"/>
</dbReference>
<protein>
    <recommendedName>
        <fullName evidence="7">Homeobox domain-containing protein</fullName>
    </recommendedName>
</protein>
<evidence type="ECO:0000313" key="10">
    <source>
        <dbReference type="Proteomes" id="UP000663829"/>
    </source>
</evidence>
<dbReference type="InterPro" id="IPR009057">
    <property type="entry name" value="Homeodomain-like_sf"/>
</dbReference>
<comment type="caution">
    <text evidence="8">The sequence shown here is derived from an EMBL/GenBank/DDBJ whole genome shotgun (WGS) entry which is preliminary data.</text>
</comment>
<feature type="compositionally biased region" description="Acidic residues" evidence="6">
    <location>
        <begin position="101"/>
        <end position="110"/>
    </location>
</feature>
<feature type="compositionally biased region" description="Basic and acidic residues" evidence="6">
    <location>
        <begin position="111"/>
        <end position="129"/>
    </location>
</feature>
<keyword evidence="10" id="KW-1185">Reference proteome</keyword>
<dbReference type="AlphaFoldDB" id="A0A814BES0"/>
<dbReference type="SUPFAM" id="SSF46689">
    <property type="entry name" value="Homeodomain-like"/>
    <property type="match status" value="1"/>
</dbReference>
<feature type="DNA-binding region" description="Homeobox" evidence="4">
    <location>
        <begin position="23"/>
        <end position="82"/>
    </location>
</feature>
<dbReference type="GO" id="GO:0005634">
    <property type="term" value="C:nucleus"/>
    <property type="evidence" value="ECO:0007669"/>
    <property type="project" value="UniProtKB-SubCell"/>
</dbReference>
<evidence type="ECO:0000256" key="1">
    <source>
        <dbReference type="ARBA" id="ARBA00023125"/>
    </source>
</evidence>
<evidence type="ECO:0000313" key="9">
    <source>
        <dbReference type="EMBL" id="CAF3705852.1"/>
    </source>
</evidence>
<evidence type="ECO:0000256" key="6">
    <source>
        <dbReference type="SAM" id="MobiDB-lite"/>
    </source>
</evidence>
<evidence type="ECO:0000256" key="2">
    <source>
        <dbReference type="ARBA" id="ARBA00023155"/>
    </source>
</evidence>
<dbReference type="PROSITE" id="PS00027">
    <property type="entry name" value="HOMEOBOX_1"/>
    <property type="match status" value="1"/>
</dbReference>
<dbReference type="GO" id="GO:0000978">
    <property type="term" value="F:RNA polymerase II cis-regulatory region sequence-specific DNA binding"/>
    <property type="evidence" value="ECO:0007669"/>
    <property type="project" value="TreeGrafter"/>
</dbReference>
<dbReference type="OrthoDB" id="6159439at2759"/>